<dbReference type="Proteomes" id="UP000887565">
    <property type="component" value="Unplaced"/>
</dbReference>
<name>A0A915L613_ROMCU</name>
<protein>
    <submittedName>
        <fullName evidence="2">Uncharacterized protein</fullName>
    </submittedName>
</protein>
<proteinExistence type="predicted"/>
<evidence type="ECO:0000313" key="1">
    <source>
        <dbReference type="Proteomes" id="UP000887565"/>
    </source>
</evidence>
<reference evidence="2" key="1">
    <citation type="submission" date="2022-11" db="UniProtKB">
        <authorList>
            <consortium name="WormBaseParasite"/>
        </authorList>
    </citation>
    <scope>IDENTIFICATION</scope>
</reference>
<evidence type="ECO:0000313" key="2">
    <source>
        <dbReference type="WBParaSite" id="nRc.2.0.1.t46530-RA"/>
    </source>
</evidence>
<keyword evidence="1" id="KW-1185">Reference proteome</keyword>
<dbReference type="WBParaSite" id="nRc.2.0.1.t46530-RA">
    <property type="protein sequence ID" value="nRc.2.0.1.t46530-RA"/>
    <property type="gene ID" value="nRc.2.0.1.g46530"/>
</dbReference>
<organism evidence="1 2">
    <name type="scientific">Romanomermis culicivorax</name>
    <name type="common">Nematode worm</name>
    <dbReference type="NCBI Taxonomy" id="13658"/>
    <lineage>
        <taxon>Eukaryota</taxon>
        <taxon>Metazoa</taxon>
        <taxon>Ecdysozoa</taxon>
        <taxon>Nematoda</taxon>
        <taxon>Enoplea</taxon>
        <taxon>Dorylaimia</taxon>
        <taxon>Mermithida</taxon>
        <taxon>Mermithoidea</taxon>
        <taxon>Mermithidae</taxon>
        <taxon>Romanomermis</taxon>
    </lineage>
</organism>
<sequence>MEVAIFYGACAIDKILFVRIRRLDTIRHPHQQAVSYVSYDDLIALWLSAAEVEDRLLTTVTYVLKNICSFLTKKVKTPLT</sequence>
<accession>A0A915L613</accession>
<dbReference type="AlphaFoldDB" id="A0A915L613"/>